<dbReference type="InterPro" id="IPR001647">
    <property type="entry name" value="HTH_TetR"/>
</dbReference>
<dbReference type="SUPFAM" id="SSF46689">
    <property type="entry name" value="Homeodomain-like"/>
    <property type="match status" value="1"/>
</dbReference>
<evidence type="ECO:0000256" key="3">
    <source>
        <dbReference type="ARBA" id="ARBA00023163"/>
    </source>
</evidence>
<dbReference type="GO" id="GO:0003677">
    <property type="term" value="F:DNA binding"/>
    <property type="evidence" value="ECO:0007669"/>
    <property type="project" value="UniProtKB-UniRule"/>
</dbReference>
<dbReference type="EMBL" id="CP006842">
    <property type="protein sequence ID" value="AHW63524.1"/>
    <property type="molecule type" value="Genomic_DNA"/>
</dbReference>
<dbReference type="KEGG" id="cgy:CGLY_05380"/>
<dbReference type="PROSITE" id="PS50977">
    <property type="entry name" value="HTH_TETR_2"/>
    <property type="match status" value="1"/>
</dbReference>
<dbReference type="Pfam" id="PF00440">
    <property type="entry name" value="TetR_N"/>
    <property type="match status" value="1"/>
</dbReference>
<dbReference type="Gene3D" id="1.10.357.10">
    <property type="entry name" value="Tetracycline Repressor, domain 2"/>
    <property type="match status" value="1"/>
</dbReference>
<dbReference type="InterPro" id="IPR004111">
    <property type="entry name" value="Repressor_TetR_C"/>
</dbReference>
<feature type="domain" description="HTH tetR-type" evidence="5">
    <location>
        <begin position="15"/>
        <end position="75"/>
    </location>
</feature>
<dbReference type="STRING" id="1404245.CGLY_05380"/>
<dbReference type="eggNOG" id="COG1309">
    <property type="taxonomic scope" value="Bacteria"/>
</dbReference>
<name>X5DQF9_9CORY</name>
<evidence type="ECO:0000256" key="1">
    <source>
        <dbReference type="ARBA" id="ARBA00023015"/>
    </source>
</evidence>
<dbReference type="AlphaFoldDB" id="X5DQF9"/>
<gene>
    <name evidence="6" type="ORF">CGLY_05380</name>
</gene>
<evidence type="ECO:0000256" key="2">
    <source>
        <dbReference type="ARBA" id="ARBA00023125"/>
    </source>
</evidence>
<evidence type="ECO:0000313" key="6">
    <source>
        <dbReference type="EMBL" id="AHW63524.1"/>
    </source>
</evidence>
<keyword evidence="1" id="KW-0805">Transcription regulation</keyword>
<dbReference type="GO" id="GO:0045892">
    <property type="term" value="P:negative regulation of DNA-templated transcription"/>
    <property type="evidence" value="ECO:0007669"/>
    <property type="project" value="InterPro"/>
</dbReference>
<dbReference type="Pfam" id="PF02909">
    <property type="entry name" value="TetR_C_1"/>
    <property type="match status" value="1"/>
</dbReference>
<accession>X5DQF9</accession>
<dbReference type="InterPro" id="IPR009057">
    <property type="entry name" value="Homeodomain-like_sf"/>
</dbReference>
<evidence type="ECO:0000259" key="5">
    <source>
        <dbReference type="PROSITE" id="PS50977"/>
    </source>
</evidence>
<keyword evidence="7" id="KW-1185">Reference proteome</keyword>
<organism evidence="6 7">
    <name type="scientific">Corynebacterium glyciniphilum AJ 3170</name>
    <dbReference type="NCBI Taxonomy" id="1404245"/>
    <lineage>
        <taxon>Bacteria</taxon>
        <taxon>Bacillati</taxon>
        <taxon>Actinomycetota</taxon>
        <taxon>Actinomycetes</taxon>
        <taxon>Mycobacteriales</taxon>
        <taxon>Corynebacteriaceae</taxon>
        <taxon>Corynebacterium</taxon>
    </lineage>
</organism>
<dbReference type="Proteomes" id="UP000023703">
    <property type="component" value="Chromosome"/>
</dbReference>
<feature type="DNA-binding region" description="H-T-H motif" evidence="4">
    <location>
        <begin position="38"/>
        <end position="57"/>
    </location>
</feature>
<keyword evidence="3" id="KW-0804">Transcription</keyword>
<protein>
    <submittedName>
        <fullName evidence="6">Transcriptional regulator, TetR-family</fullName>
    </submittedName>
</protein>
<dbReference type="InterPro" id="IPR036271">
    <property type="entry name" value="Tet_transcr_reg_TetR-rel_C_sf"/>
</dbReference>
<evidence type="ECO:0000313" key="7">
    <source>
        <dbReference type="Proteomes" id="UP000023703"/>
    </source>
</evidence>
<proteinExistence type="predicted"/>
<dbReference type="SUPFAM" id="SSF48498">
    <property type="entry name" value="Tetracyclin repressor-like, C-terminal domain"/>
    <property type="match status" value="1"/>
</dbReference>
<evidence type="ECO:0000256" key="4">
    <source>
        <dbReference type="PROSITE-ProRule" id="PRU00335"/>
    </source>
</evidence>
<sequence length="203" mass="21785">MNYWEHRKPAQRTRTITEQDIARAAAALLDAGGLRALTVRAVAKELDVAAPSLYSRIESVDDLFDLALDETLGTDPGVTAALQDASMQSLMLAYYHHLARHRWACQVIGMRAPRGPNYLRLSERMCVLLDDAGVADPLGSAYALSNFVIGSANASPMVDNERTATVDPGIAPTYSRLHSEHSVNAEAIVVAGLAALSAQAAEL</sequence>
<dbReference type="HOGENOM" id="CLU_069543_5_2_11"/>
<reference evidence="6 7" key="1">
    <citation type="journal article" date="2015" name="Int. J. Syst. Evol. Microbiol.">
        <title>Revisiting Corynebacterium glyciniphilum (ex Kubota et al., 1972) sp. nov., nom. rev., isolated from putrefied banana.</title>
        <authorList>
            <person name="Al-Dilaimi A."/>
            <person name="Bednarz H."/>
            <person name="Lomker A."/>
            <person name="Niehaus K."/>
            <person name="Kalinowski J."/>
            <person name="Ruckert C."/>
        </authorList>
    </citation>
    <scope>NUCLEOTIDE SEQUENCE [LARGE SCALE GENOMIC DNA]</scope>
    <source>
        <strain evidence="6">AJ 3170</strain>
    </source>
</reference>
<keyword evidence="2 4" id="KW-0238">DNA-binding</keyword>
<dbReference type="RefSeq" id="WP_144313634.1">
    <property type="nucleotide sequence ID" value="NZ_CP006842.1"/>
</dbReference>